<evidence type="ECO:0000256" key="6">
    <source>
        <dbReference type="ARBA" id="ARBA00022801"/>
    </source>
</evidence>
<keyword evidence="10" id="KW-1185">Reference proteome</keyword>
<dbReference type="InterPro" id="IPR027806">
    <property type="entry name" value="HARBI1_dom"/>
</dbReference>
<evidence type="ECO:0000313" key="9">
    <source>
        <dbReference type="EMBL" id="KMQ89170.1"/>
    </source>
</evidence>
<organism evidence="9 10">
    <name type="scientific">Lasius niger</name>
    <name type="common">Black garden ant</name>
    <dbReference type="NCBI Taxonomy" id="67767"/>
    <lineage>
        <taxon>Eukaryota</taxon>
        <taxon>Metazoa</taxon>
        <taxon>Ecdysozoa</taxon>
        <taxon>Arthropoda</taxon>
        <taxon>Hexapoda</taxon>
        <taxon>Insecta</taxon>
        <taxon>Pterygota</taxon>
        <taxon>Neoptera</taxon>
        <taxon>Endopterygota</taxon>
        <taxon>Hymenoptera</taxon>
        <taxon>Apocrita</taxon>
        <taxon>Aculeata</taxon>
        <taxon>Formicoidea</taxon>
        <taxon>Formicidae</taxon>
        <taxon>Formicinae</taxon>
        <taxon>Lasius</taxon>
        <taxon>Lasius</taxon>
    </lineage>
</organism>
<dbReference type="PaxDb" id="67767-A0A0J7N938"/>
<evidence type="ECO:0000256" key="1">
    <source>
        <dbReference type="ARBA" id="ARBA00001968"/>
    </source>
</evidence>
<evidence type="ECO:0000256" key="7">
    <source>
        <dbReference type="ARBA" id="ARBA00023242"/>
    </source>
</evidence>
<comment type="cofactor">
    <cofactor evidence="1">
        <name>a divalent metal cation</name>
        <dbReference type="ChEBI" id="CHEBI:60240"/>
    </cofactor>
</comment>
<dbReference type="PANTHER" id="PTHR22930:SF269">
    <property type="entry name" value="NUCLEASE HARBI1-LIKE PROTEIN"/>
    <property type="match status" value="1"/>
</dbReference>
<dbReference type="GO" id="GO:0004518">
    <property type="term" value="F:nuclease activity"/>
    <property type="evidence" value="ECO:0007669"/>
    <property type="project" value="UniProtKB-KW"/>
</dbReference>
<dbReference type="Proteomes" id="UP000036403">
    <property type="component" value="Unassembled WGS sequence"/>
</dbReference>
<proteinExistence type="inferred from homology"/>
<comment type="subcellular location">
    <subcellularLocation>
        <location evidence="2">Nucleus</location>
    </subcellularLocation>
</comment>
<feature type="domain" description="DDE Tnp4" evidence="8">
    <location>
        <begin position="30"/>
        <end position="78"/>
    </location>
</feature>
<dbReference type="STRING" id="67767.A0A0J7N938"/>
<evidence type="ECO:0000256" key="5">
    <source>
        <dbReference type="ARBA" id="ARBA00022723"/>
    </source>
</evidence>
<dbReference type="GO" id="GO:0016787">
    <property type="term" value="F:hydrolase activity"/>
    <property type="evidence" value="ECO:0007669"/>
    <property type="project" value="UniProtKB-KW"/>
</dbReference>
<dbReference type="EMBL" id="LBMM01008066">
    <property type="protein sequence ID" value="KMQ89170.1"/>
    <property type="molecule type" value="Genomic_DNA"/>
</dbReference>
<comment type="caution">
    <text evidence="9">The sequence shown here is derived from an EMBL/GenBank/DDBJ whole genome shotgun (WGS) entry which is preliminary data.</text>
</comment>
<dbReference type="Pfam" id="PF13359">
    <property type="entry name" value="DDE_Tnp_4"/>
    <property type="match status" value="2"/>
</dbReference>
<dbReference type="InterPro" id="IPR045249">
    <property type="entry name" value="HARBI1-like"/>
</dbReference>
<dbReference type="GO" id="GO:0005634">
    <property type="term" value="C:nucleus"/>
    <property type="evidence" value="ECO:0007669"/>
    <property type="project" value="UniProtKB-SubCell"/>
</dbReference>
<protein>
    <submittedName>
        <fullName evidence="9">Nuclease harbi1-like protein</fullName>
    </submittedName>
</protein>
<comment type="similarity">
    <text evidence="3">Belongs to the HARBI1 family.</text>
</comment>
<evidence type="ECO:0000256" key="2">
    <source>
        <dbReference type="ARBA" id="ARBA00004123"/>
    </source>
</evidence>
<dbReference type="PANTHER" id="PTHR22930">
    <property type="match status" value="1"/>
</dbReference>
<keyword evidence="5" id="KW-0479">Metal-binding</keyword>
<gene>
    <name evidence="9" type="ORF">RF55_11219</name>
</gene>
<dbReference type="GO" id="GO:0046872">
    <property type="term" value="F:metal ion binding"/>
    <property type="evidence" value="ECO:0007669"/>
    <property type="project" value="UniProtKB-KW"/>
</dbReference>
<reference evidence="9 10" key="1">
    <citation type="submission" date="2015-04" db="EMBL/GenBank/DDBJ databases">
        <title>Lasius niger genome sequencing.</title>
        <authorList>
            <person name="Konorov E.A."/>
            <person name="Nikitin M.A."/>
            <person name="Kirill M.V."/>
            <person name="Chang P."/>
        </authorList>
    </citation>
    <scope>NUCLEOTIDE SEQUENCE [LARGE SCALE GENOMIC DNA]</scope>
    <source>
        <tissue evidence="9">Whole</tissue>
    </source>
</reference>
<feature type="domain" description="DDE Tnp4" evidence="8">
    <location>
        <begin position="99"/>
        <end position="223"/>
    </location>
</feature>
<sequence>MMQASTRETMVQIFENFFNRWQFPNCVGVIDGKHISIQCPQKTGSQFYSSYKKRFSIILIAACDVKYRFTWVDVGDYGYEYLCNNHRDTLACIIMTYVIFSFTSPARSQSDGDVWANSVFGQAIDEGEIDFPFPKEIPGSNVILPFTFVTDEPFPLSIHMMRPYARIYRTFGNAERIFNYRLSRARRENTFGIISSRWRILRRDCAAPETAENIVKAIVCLHNFLVLSEDDLAPLERIYCPASMLDREGVDGDVIEGDWRGEMYRGPITDVGRLGSNNPTVRADVCSAEHSQRLLLFGHWPAGLAVVTSTEGI</sequence>
<keyword evidence="6" id="KW-0378">Hydrolase</keyword>
<evidence type="ECO:0000256" key="4">
    <source>
        <dbReference type="ARBA" id="ARBA00022722"/>
    </source>
</evidence>
<dbReference type="OrthoDB" id="7521071at2759"/>
<keyword evidence="4" id="KW-0540">Nuclease</keyword>
<evidence type="ECO:0000259" key="8">
    <source>
        <dbReference type="Pfam" id="PF13359"/>
    </source>
</evidence>
<dbReference type="AlphaFoldDB" id="A0A0J7N938"/>
<evidence type="ECO:0000256" key="3">
    <source>
        <dbReference type="ARBA" id="ARBA00006958"/>
    </source>
</evidence>
<accession>A0A0J7N938</accession>
<evidence type="ECO:0000313" key="10">
    <source>
        <dbReference type="Proteomes" id="UP000036403"/>
    </source>
</evidence>
<keyword evidence="7" id="KW-0539">Nucleus</keyword>
<name>A0A0J7N938_LASNI</name>